<evidence type="ECO:0000256" key="2">
    <source>
        <dbReference type="ARBA" id="ARBA00022723"/>
    </source>
</evidence>
<dbReference type="EMBL" id="GHES01010128">
    <property type="protein sequence ID" value="MPA40687.1"/>
    <property type="molecule type" value="Transcribed_RNA"/>
</dbReference>
<keyword evidence="4" id="KW-0408">Iron</keyword>
<evidence type="ECO:0000259" key="7">
    <source>
        <dbReference type="PROSITE" id="PS51296"/>
    </source>
</evidence>
<dbReference type="GO" id="GO:0032441">
    <property type="term" value="F:pheophorbide a oxygenase activity"/>
    <property type="evidence" value="ECO:0007669"/>
    <property type="project" value="TreeGrafter"/>
</dbReference>
<name>A0A5B6Z8R4_DAVIN</name>
<feature type="domain" description="Rieske" evidence="7">
    <location>
        <begin position="93"/>
        <end position="205"/>
    </location>
</feature>
<proteinExistence type="predicted"/>
<sequence length="291" mass="32947">MASLLSIPAALTPTAINSPLRPLLFPHSTKTLTVPPTHRRRRILSPLRVAAPPTTTSSEEQQQQDQSKPEEIEVEIEDDVDSSSSKFSWRDHWYPVSLVEDLDPSLPTPFQLLNRDLVLWFDRSTSEWVAFDDKCPHRLAPLSEGRIDENGHLQCSYHGWSFDQCGSCVRIPQASPEGPEARAVQSPRACATRFPTLVSQGLLFVWPDENGWERARFTKPPMLPDDFDEPEFSTVTIQRDLFYSYDTLMENVSDPSHIEMGFLLDFYSAGFQLKLLFGILIAFVSSGLDYS</sequence>
<evidence type="ECO:0000313" key="8">
    <source>
        <dbReference type="EMBL" id="MPA40687.1"/>
    </source>
</evidence>
<evidence type="ECO:0000256" key="6">
    <source>
        <dbReference type="SAM" id="MobiDB-lite"/>
    </source>
</evidence>
<keyword evidence="3" id="KW-0809">Transit peptide</keyword>
<dbReference type="CDD" id="cd03480">
    <property type="entry name" value="Rieske_RO_Alpha_PaO"/>
    <property type="match status" value="1"/>
</dbReference>
<dbReference type="GO" id="GO:0009534">
    <property type="term" value="C:chloroplast thylakoid"/>
    <property type="evidence" value="ECO:0007669"/>
    <property type="project" value="TreeGrafter"/>
</dbReference>
<evidence type="ECO:0000256" key="4">
    <source>
        <dbReference type="ARBA" id="ARBA00023004"/>
    </source>
</evidence>
<feature type="region of interest" description="Disordered" evidence="6">
    <location>
        <begin position="46"/>
        <end position="71"/>
    </location>
</feature>
<dbReference type="InterPro" id="IPR036922">
    <property type="entry name" value="Rieske_2Fe-2S_sf"/>
</dbReference>
<dbReference type="PANTHER" id="PTHR21266:SF24">
    <property type="entry name" value="PHEOPHORBIDE A OXYGENASE, CHLOROPLASTIC"/>
    <property type="match status" value="1"/>
</dbReference>
<organism evidence="8">
    <name type="scientific">Davidia involucrata</name>
    <name type="common">Dove tree</name>
    <dbReference type="NCBI Taxonomy" id="16924"/>
    <lineage>
        <taxon>Eukaryota</taxon>
        <taxon>Viridiplantae</taxon>
        <taxon>Streptophyta</taxon>
        <taxon>Embryophyta</taxon>
        <taxon>Tracheophyta</taxon>
        <taxon>Spermatophyta</taxon>
        <taxon>Magnoliopsida</taxon>
        <taxon>eudicotyledons</taxon>
        <taxon>Gunneridae</taxon>
        <taxon>Pentapetalae</taxon>
        <taxon>asterids</taxon>
        <taxon>Cornales</taxon>
        <taxon>Nyssaceae</taxon>
        <taxon>Davidia</taxon>
    </lineage>
</organism>
<dbReference type="SUPFAM" id="SSF50022">
    <property type="entry name" value="ISP domain"/>
    <property type="match status" value="1"/>
</dbReference>
<gene>
    <name evidence="8" type="ORF">Din_010128</name>
</gene>
<dbReference type="AlphaFoldDB" id="A0A5B6Z8R4"/>
<reference evidence="8" key="1">
    <citation type="submission" date="2019-08" db="EMBL/GenBank/DDBJ databases">
        <title>Reference gene set and small RNA set construction with multiple tissues from Davidia involucrata Baill.</title>
        <authorList>
            <person name="Yang H."/>
            <person name="Zhou C."/>
            <person name="Li G."/>
            <person name="Wang J."/>
            <person name="Gao P."/>
            <person name="Wang M."/>
            <person name="Wang R."/>
            <person name="Zhao Y."/>
        </authorList>
    </citation>
    <scope>NUCLEOTIDE SEQUENCE</scope>
    <source>
        <tissue evidence="8">Mixed with DoveR01_LX</tissue>
    </source>
</reference>
<protein>
    <recommendedName>
        <fullName evidence="7">Rieske domain-containing protein</fullName>
    </recommendedName>
</protein>
<keyword evidence="5" id="KW-0411">Iron-sulfur</keyword>
<evidence type="ECO:0000256" key="1">
    <source>
        <dbReference type="ARBA" id="ARBA00022714"/>
    </source>
</evidence>
<dbReference type="InterPro" id="IPR017941">
    <property type="entry name" value="Rieske_2Fe-2S"/>
</dbReference>
<dbReference type="GO" id="GO:0051537">
    <property type="term" value="F:2 iron, 2 sulfur cluster binding"/>
    <property type="evidence" value="ECO:0007669"/>
    <property type="project" value="UniProtKB-KW"/>
</dbReference>
<dbReference type="PANTHER" id="PTHR21266">
    <property type="entry name" value="IRON-SULFUR DOMAIN CONTAINING PROTEIN"/>
    <property type="match status" value="1"/>
</dbReference>
<evidence type="ECO:0000256" key="5">
    <source>
        <dbReference type="ARBA" id="ARBA00023014"/>
    </source>
</evidence>
<feature type="compositionally biased region" description="Low complexity" evidence="6">
    <location>
        <begin position="52"/>
        <end position="66"/>
    </location>
</feature>
<dbReference type="GO" id="GO:0046872">
    <property type="term" value="F:metal ion binding"/>
    <property type="evidence" value="ECO:0007669"/>
    <property type="project" value="UniProtKB-KW"/>
</dbReference>
<dbReference type="Gene3D" id="2.102.10.10">
    <property type="entry name" value="Rieske [2Fe-2S] iron-sulphur domain"/>
    <property type="match status" value="1"/>
</dbReference>
<dbReference type="InterPro" id="IPR050584">
    <property type="entry name" value="Cholesterol_7-desaturase"/>
</dbReference>
<keyword evidence="2" id="KW-0479">Metal-binding</keyword>
<keyword evidence="1" id="KW-0001">2Fe-2S</keyword>
<evidence type="ECO:0000256" key="3">
    <source>
        <dbReference type="ARBA" id="ARBA00022946"/>
    </source>
</evidence>
<dbReference type="PROSITE" id="PS51296">
    <property type="entry name" value="RIESKE"/>
    <property type="match status" value="1"/>
</dbReference>
<accession>A0A5B6Z8R4</accession>
<dbReference type="Pfam" id="PF00355">
    <property type="entry name" value="Rieske"/>
    <property type="match status" value="1"/>
</dbReference>